<keyword evidence="2" id="KW-1185">Reference proteome</keyword>
<dbReference type="SUPFAM" id="SSF52172">
    <property type="entry name" value="CheY-like"/>
    <property type="match status" value="1"/>
</dbReference>
<dbReference type="Proteomes" id="UP001060104">
    <property type="component" value="Chromosome"/>
</dbReference>
<reference evidence="1" key="1">
    <citation type="submission" date="2022-08" db="EMBL/GenBank/DDBJ databases">
        <title>Genome Sequencing of Bacteroides fragilis Group Isolates with Nanopore Technology.</title>
        <authorList>
            <person name="Tisza M.J."/>
            <person name="Smith D."/>
            <person name="Dekker J.P."/>
        </authorList>
    </citation>
    <scope>NUCLEOTIDE SEQUENCE</scope>
    <source>
        <strain evidence="1">BFG-527</strain>
    </source>
</reference>
<sequence length="149" mass="17532">MLKILLVEDYEEKAKNIKIFLNTEFPFMDVEWRTSYNSAQEEIYDNYEEYALILLDMSMSTYDLTADASGGQPEPSAGQYILEGMFLRNIPTPVIVVTMYNVFGRKELSAFDEELKSKYPQNYKSYVFYSSQKSDWKEHLKRQIKTILL</sequence>
<name>A0ABY5TBT1_9BACE</name>
<dbReference type="RefSeq" id="WP_070612331.1">
    <property type="nucleotide sequence ID" value="NZ_CP081916.1"/>
</dbReference>
<dbReference type="GeneID" id="69591637"/>
<gene>
    <name evidence="1" type="ORF">NXY30_26125</name>
</gene>
<organism evidence="1 2">
    <name type="scientific">Bacteroides faecis</name>
    <dbReference type="NCBI Taxonomy" id="674529"/>
    <lineage>
        <taxon>Bacteria</taxon>
        <taxon>Pseudomonadati</taxon>
        <taxon>Bacteroidota</taxon>
        <taxon>Bacteroidia</taxon>
        <taxon>Bacteroidales</taxon>
        <taxon>Bacteroidaceae</taxon>
        <taxon>Bacteroides</taxon>
    </lineage>
</organism>
<proteinExistence type="predicted"/>
<evidence type="ECO:0000313" key="1">
    <source>
        <dbReference type="EMBL" id="UVQ74385.1"/>
    </source>
</evidence>
<evidence type="ECO:0000313" key="2">
    <source>
        <dbReference type="Proteomes" id="UP001060104"/>
    </source>
</evidence>
<dbReference type="EMBL" id="CP103141">
    <property type="protein sequence ID" value="UVQ74385.1"/>
    <property type="molecule type" value="Genomic_DNA"/>
</dbReference>
<accession>A0ABY5TBT1</accession>
<protein>
    <submittedName>
        <fullName evidence="1">Response regulator</fullName>
    </submittedName>
</protein>
<dbReference type="Gene3D" id="3.40.50.2300">
    <property type="match status" value="1"/>
</dbReference>
<dbReference type="InterPro" id="IPR011006">
    <property type="entry name" value="CheY-like_superfamily"/>
</dbReference>